<name>A0AA37BFG7_9ACTN</name>
<proteinExistence type="predicted"/>
<dbReference type="EMBL" id="BMQD01000005">
    <property type="protein sequence ID" value="GGK62492.1"/>
    <property type="molecule type" value="Genomic_DNA"/>
</dbReference>
<dbReference type="AlphaFoldDB" id="A0AA37BFG7"/>
<sequence>MEIRIVLPFDPDFHDPKSLAALEQRCTQHGREECAEPPIASVHYPPNGRVAACPRALRSIIEDAIKKFS</sequence>
<dbReference type="Proteomes" id="UP000627984">
    <property type="component" value="Unassembled WGS sequence"/>
</dbReference>
<comment type="caution">
    <text evidence="1">The sequence shown here is derived from an EMBL/GenBank/DDBJ whole genome shotgun (WGS) entry which is preliminary data.</text>
</comment>
<evidence type="ECO:0000313" key="1">
    <source>
        <dbReference type="EMBL" id="GGK62492.1"/>
    </source>
</evidence>
<reference evidence="1" key="1">
    <citation type="journal article" date="2014" name="Int. J. Syst. Evol. Microbiol.">
        <title>Complete genome sequence of Corynebacterium casei LMG S-19264T (=DSM 44701T), isolated from a smear-ripened cheese.</title>
        <authorList>
            <consortium name="US DOE Joint Genome Institute (JGI-PGF)"/>
            <person name="Walter F."/>
            <person name="Albersmeier A."/>
            <person name="Kalinowski J."/>
            <person name="Ruckert C."/>
        </authorList>
    </citation>
    <scope>NUCLEOTIDE SEQUENCE</scope>
    <source>
        <strain evidence="1">JCM 3093</strain>
    </source>
</reference>
<evidence type="ECO:0000313" key="2">
    <source>
        <dbReference type="Proteomes" id="UP000627984"/>
    </source>
</evidence>
<protein>
    <submittedName>
        <fullName evidence="1">Uncharacterized protein</fullName>
    </submittedName>
</protein>
<reference evidence="1" key="2">
    <citation type="submission" date="2022-09" db="EMBL/GenBank/DDBJ databases">
        <authorList>
            <person name="Sun Q."/>
            <person name="Ohkuma M."/>
        </authorList>
    </citation>
    <scope>NUCLEOTIDE SEQUENCE</scope>
    <source>
        <strain evidence="1">JCM 3093</strain>
    </source>
</reference>
<organism evidence="1 2">
    <name type="scientific">Planomonospora parontospora</name>
    <dbReference type="NCBI Taxonomy" id="58119"/>
    <lineage>
        <taxon>Bacteria</taxon>
        <taxon>Bacillati</taxon>
        <taxon>Actinomycetota</taxon>
        <taxon>Actinomycetes</taxon>
        <taxon>Streptosporangiales</taxon>
        <taxon>Streptosporangiaceae</taxon>
        <taxon>Planomonospora</taxon>
    </lineage>
</organism>
<gene>
    <name evidence="1" type="ORF">GCM10010126_22340</name>
</gene>
<dbReference type="RefSeq" id="WP_191894633.1">
    <property type="nucleotide sequence ID" value="NZ_BMQD01000005.1"/>
</dbReference>
<accession>A0AA37BFG7</accession>